<reference evidence="3" key="1">
    <citation type="journal article" date="2011" name="Proc. Natl. Acad. Sci. U.S.A.">
        <title>Genomic insights into the physiology and ecology of the marine filamentous cyanobacterium Lyngbya majuscula.</title>
        <authorList>
            <person name="Jones A.C."/>
            <person name="Monroe E.A."/>
            <person name="Podell S."/>
            <person name="Hess W.R."/>
            <person name="Klages S."/>
            <person name="Esquenazi E."/>
            <person name="Niessen S."/>
            <person name="Hoover H."/>
            <person name="Rothmann M."/>
            <person name="Lasken R.S."/>
            <person name="Yates J.R.III."/>
            <person name="Reinhardt R."/>
            <person name="Kube M."/>
            <person name="Burkart M.D."/>
            <person name="Allen E.E."/>
            <person name="Dorrestein P.C."/>
            <person name="Gerwick W.H."/>
            <person name="Gerwick L."/>
        </authorList>
    </citation>
    <scope>NUCLEOTIDE SEQUENCE [LARGE SCALE GENOMIC DNA]</scope>
    <source>
        <strain evidence="3">3L</strain>
    </source>
</reference>
<sequence>MLWLYIWKFFSQLAMANQFNFLHLSTGKNRKQADVRNTTTPVTTATFADGNC</sequence>
<organism evidence="2 3">
    <name type="scientific">Moorena producens 3L</name>
    <dbReference type="NCBI Taxonomy" id="489825"/>
    <lineage>
        <taxon>Bacteria</taxon>
        <taxon>Bacillati</taxon>
        <taxon>Cyanobacteriota</taxon>
        <taxon>Cyanophyceae</taxon>
        <taxon>Coleofasciculales</taxon>
        <taxon>Coleofasciculaceae</taxon>
        <taxon>Moorena</taxon>
    </lineage>
</organism>
<proteinExistence type="predicted"/>
<evidence type="ECO:0000313" key="3">
    <source>
        <dbReference type="Proteomes" id="UP000003959"/>
    </source>
</evidence>
<gene>
    <name evidence="2" type="ORF">LYNGBM3L_18250</name>
</gene>
<dbReference type="HOGENOM" id="CLU_3081952_0_0_3"/>
<dbReference type="AlphaFoldDB" id="F4XM42"/>
<evidence type="ECO:0000313" key="2">
    <source>
        <dbReference type="EMBL" id="EGJ34391.1"/>
    </source>
</evidence>
<keyword evidence="3" id="KW-1185">Reference proteome</keyword>
<name>F4XM42_9CYAN</name>
<protein>
    <submittedName>
        <fullName evidence="2">Uncharacterized protein</fullName>
    </submittedName>
</protein>
<dbReference type="EMBL" id="GL890838">
    <property type="protein sequence ID" value="EGJ34391.1"/>
    <property type="molecule type" value="Genomic_DNA"/>
</dbReference>
<accession>F4XM42</accession>
<feature type="signal peptide" evidence="1">
    <location>
        <begin position="1"/>
        <end position="16"/>
    </location>
</feature>
<dbReference type="Proteomes" id="UP000003959">
    <property type="component" value="Unassembled WGS sequence"/>
</dbReference>
<keyword evidence="1" id="KW-0732">Signal</keyword>
<evidence type="ECO:0000256" key="1">
    <source>
        <dbReference type="SAM" id="SignalP"/>
    </source>
</evidence>
<feature type="chain" id="PRO_5003321147" evidence="1">
    <location>
        <begin position="17"/>
        <end position="52"/>
    </location>
</feature>